<dbReference type="GO" id="GO:0043190">
    <property type="term" value="C:ATP-binding cassette (ABC) transporter complex"/>
    <property type="evidence" value="ECO:0007669"/>
    <property type="project" value="InterPro"/>
</dbReference>
<dbReference type="InterPro" id="IPR039424">
    <property type="entry name" value="SBP_5"/>
</dbReference>
<comment type="caution">
    <text evidence="5">The sequence shown here is derived from an EMBL/GenBank/DDBJ whole genome shotgun (WGS) entry which is preliminary data.</text>
</comment>
<dbReference type="GO" id="GO:0015833">
    <property type="term" value="P:peptide transport"/>
    <property type="evidence" value="ECO:0007669"/>
    <property type="project" value="TreeGrafter"/>
</dbReference>
<dbReference type="RefSeq" id="WP_103788861.1">
    <property type="nucleotide sequence ID" value="NZ_PQVF01000006.1"/>
</dbReference>
<dbReference type="AlphaFoldDB" id="A0A2S5A1S9"/>
<sequence length="576" mass="66161">MSDKQNVRIVIEHKCEQLTNVNHPPTFKGGPEIADKKFLSFLFLLTLFGLLSCSSDKENSSKKVFNINLDQGVTSLDPAFARNNNNIWCDNMLFNGLLQLSDSLKAVPSIAQSFNLSNDGLIYTFHLRNDVYFHDNEHFANGKGRKVVAADFVYSFNRIIDPKVASSGSWIFNDKVSEKVPFEALNDSTFRVNLKKPFPAFPSLLTGQYCVVVPHEVAEFYGKDFRNHPVGTGPFKFKYWKEGEIMVFLKNEKYFEKDGNTQLPFLDAVKITFIADKQTAFMEFIKHNLDFFNNIDGSYRDDILTKSGKLQEKYRGKFVLLKGPYLNTEYIGMLVDSNMAIVKNSPFKDKRFRQAINYAIDRNQMVKYLRNSIGTPAYQGFIPKGMPGFDEKKVTGYSFNPEKSKQLLAQMGYPNGKDLPEITLHTTTTYRDLIEFVQGQLSDVGIKTKVEVQPGASLREMISKNGINFFRGSWSADFPDAENYLSVFYSKNYVPIGPNYTNFKNKKFDELFEKSYYETNDSIRFDLYHQMDNLVMKEAPVVVLFYDQLVNMYQNNITGYHINALNLLNLKRVQKN</sequence>
<dbReference type="PANTHER" id="PTHR30290">
    <property type="entry name" value="PERIPLASMIC BINDING COMPONENT OF ABC TRANSPORTER"/>
    <property type="match status" value="1"/>
</dbReference>
<dbReference type="GO" id="GO:1904680">
    <property type="term" value="F:peptide transmembrane transporter activity"/>
    <property type="evidence" value="ECO:0007669"/>
    <property type="project" value="TreeGrafter"/>
</dbReference>
<keyword evidence="3" id="KW-0732">Signal</keyword>
<dbReference type="Proteomes" id="UP000236893">
    <property type="component" value="Unassembled WGS sequence"/>
</dbReference>
<dbReference type="EMBL" id="PQVF01000006">
    <property type="protein sequence ID" value="POY36558.1"/>
    <property type="molecule type" value="Genomic_DNA"/>
</dbReference>
<dbReference type="Gene3D" id="3.10.105.10">
    <property type="entry name" value="Dipeptide-binding Protein, Domain 3"/>
    <property type="match status" value="1"/>
</dbReference>
<evidence type="ECO:0000256" key="2">
    <source>
        <dbReference type="ARBA" id="ARBA00022448"/>
    </source>
</evidence>
<feature type="domain" description="Solute-binding protein family 5" evidence="4">
    <location>
        <begin position="106"/>
        <end position="492"/>
    </location>
</feature>
<keyword evidence="6" id="KW-1185">Reference proteome</keyword>
<evidence type="ECO:0000313" key="5">
    <source>
        <dbReference type="EMBL" id="POY36558.1"/>
    </source>
</evidence>
<dbReference type="InterPro" id="IPR000914">
    <property type="entry name" value="SBP_5_dom"/>
</dbReference>
<dbReference type="PIRSF" id="PIRSF002741">
    <property type="entry name" value="MppA"/>
    <property type="match status" value="1"/>
</dbReference>
<evidence type="ECO:0000256" key="3">
    <source>
        <dbReference type="ARBA" id="ARBA00022729"/>
    </source>
</evidence>
<gene>
    <name evidence="5" type="ORF">C3K47_09285</name>
</gene>
<organism evidence="5 6">
    <name type="scientific">Solitalea longa</name>
    <dbReference type="NCBI Taxonomy" id="2079460"/>
    <lineage>
        <taxon>Bacteria</taxon>
        <taxon>Pseudomonadati</taxon>
        <taxon>Bacteroidota</taxon>
        <taxon>Sphingobacteriia</taxon>
        <taxon>Sphingobacteriales</taxon>
        <taxon>Sphingobacteriaceae</taxon>
        <taxon>Solitalea</taxon>
    </lineage>
</organism>
<dbReference type="GO" id="GO:0030288">
    <property type="term" value="C:outer membrane-bounded periplasmic space"/>
    <property type="evidence" value="ECO:0007669"/>
    <property type="project" value="UniProtKB-ARBA"/>
</dbReference>
<evidence type="ECO:0000313" key="6">
    <source>
        <dbReference type="Proteomes" id="UP000236893"/>
    </source>
</evidence>
<dbReference type="InterPro" id="IPR030678">
    <property type="entry name" value="Peptide/Ni-bd"/>
</dbReference>
<dbReference type="OrthoDB" id="9772924at2"/>
<comment type="similarity">
    <text evidence="1">Belongs to the bacterial solute-binding protein 5 family.</text>
</comment>
<evidence type="ECO:0000259" key="4">
    <source>
        <dbReference type="Pfam" id="PF00496"/>
    </source>
</evidence>
<dbReference type="Pfam" id="PF00496">
    <property type="entry name" value="SBP_bac_5"/>
    <property type="match status" value="1"/>
</dbReference>
<dbReference type="PANTHER" id="PTHR30290:SF9">
    <property type="entry name" value="OLIGOPEPTIDE-BINDING PROTEIN APPA"/>
    <property type="match status" value="1"/>
</dbReference>
<accession>A0A2S5A1S9</accession>
<protein>
    <submittedName>
        <fullName evidence="5">ABC transporter substrate-binding protein</fullName>
    </submittedName>
</protein>
<keyword evidence="2" id="KW-0813">Transport</keyword>
<reference evidence="5 6" key="1">
    <citation type="submission" date="2018-01" db="EMBL/GenBank/DDBJ databases">
        <authorList>
            <person name="Gaut B.S."/>
            <person name="Morton B.R."/>
            <person name="Clegg M.T."/>
            <person name="Duvall M.R."/>
        </authorList>
    </citation>
    <scope>NUCLEOTIDE SEQUENCE [LARGE SCALE GENOMIC DNA]</scope>
    <source>
        <strain evidence="5 6">HR-AV</strain>
    </source>
</reference>
<evidence type="ECO:0000256" key="1">
    <source>
        <dbReference type="ARBA" id="ARBA00005695"/>
    </source>
</evidence>
<dbReference type="SUPFAM" id="SSF53850">
    <property type="entry name" value="Periplasmic binding protein-like II"/>
    <property type="match status" value="1"/>
</dbReference>
<proteinExistence type="inferred from homology"/>
<dbReference type="CDD" id="cd00995">
    <property type="entry name" value="PBP2_NikA_DppA_OppA_like"/>
    <property type="match status" value="1"/>
</dbReference>
<dbReference type="Gene3D" id="3.90.76.10">
    <property type="entry name" value="Dipeptide-binding Protein, Domain 1"/>
    <property type="match status" value="1"/>
</dbReference>
<name>A0A2S5A1S9_9SPHI</name>
<dbReference type="Gene3D" id="3.40.190.10">
    <property type="entry name" value="Periplasmic binding protein-like II"/>
    <property type="match status" value="1"/>
</dbReference>